<dbReference type="GO" id="GO:0004040">
    <property type="term" value="F:amidase activity"/>
    <property type="evidence" value="ECO:0007669"/>
    <property type="project" value="UniProtKB-EC"/>
</dbReference>
<feature type="domain" description="Amidase" evidence="1">
    <location>
        <begin position="26"/>
        <end position="438"/>
    </location>
</feature>
<dbReference type="EC" id="3.5.1.4" evidence="2"/>
<dbReference type="PANTHER" id="PTHR11895:SF176">
    <property type="entry name" value="AMIDASE AMID-RELATED"/>
    <property type="match status" value="1"/>
</dbReference>
<dbReference type="PANTHER" id="PTHR11895">
    <property type="entry name" value="TRANSAMIDASE"/>
    <property type="match status" value="1"/>
</dbReference>
<dbReference type="RefSeq" id="WP_180688394.1">
    <property type="nucleotide sequence ID" value="NZ_CP059052.1"/>
</dbReference>
<dbReference type="Gene3D" id="3.90.1300.10">
    <property type="entry name" value="Amidase signature (AS) domain"/>
    <property type="match status" value="1"/>
</dbReference>
<reference evidence="2 3" key="1">
    <citation type="journal article" date="2009" name="Mikrobiologiia">
        <title>[Phenanthren biodegradation and interaction of Pseudomonas putida BS3701 and Burkholderia sp.BS3702 in plant rhizosphere].</title>
        <authorList>
            <person name="Ovchinnikova A.A."/>
            <person name="Vetrova A.A."/>
            <person name="Filonov A.E."/>
            <person name="Boronin A.M."/>
        </authorList>
    </citation>
    <scope>NUCLEOTIDE SEQUENCE [LARGE SCALE GENOMIC DNA]</scope>
    <source>
        <strain evidence="2 3">BS3701</strain>
    </source>
</reference>
<dbReference type="InterPro" id="IPR023631">
    <property type="entry name" value="Amidase_dom"/>
</dbReference>
<proteinExistence type="predicted"/>
<dbReference type="Pfam" id="PF01425">
    <property type="entry name" value="Amidase"/>
    <property type="match status" value="1"/>
</dbReference>
<evidence type="ECO:0000313" key="3">
    <source>
        <dbReference type="Proteomes" id="UP000510934"/>
    </source>
</evidence>
<dbReference type="Proteomes" id="UP000510934">
    <property type="component" value="Chromosome"/>
</dbReference>
<dbReference type="NCBIfam" id="NF004766">
    <property type="entry name" value="PRK06102.1"/>
    <property type="match status" value="1"/>
</dbReference>
<dbReference type="InterPro" id="IPR036928">
    <property type="entry name" value="AS_sf"/>
</dbReference>
<dbReference type="SUPFAM" id="SSF75304">
    <property type="entry name" value="Amidase signature (AS) enzymes"/>
    <property type="match status" value="1"/>
</dbReference>
<evidence type="ECO:0000313" key="2">
    <source>
        <dbReference type="EMBL" id="QLJ12524.1"/>
    </source>
</evidence>
<organism evidence="2 3">
    <name type="scientific">Pseudomonas putida</name>
    <name type="common">Arthrobacter siderocapsulatus</name>
    <dbReference type="NCBI Taxonomy" id="303"/>
    <lineage>
        <taxon>Bacteria</taxon>
        <taxon>Pseudomonadati</taxon>
        <taxon>Pseudomonadota</taxon>
        <taxon>Gammaproteobacteria</taxon>
        <taxon>Pseudomonadales</taxon>
        <taxon>Pseudomonadaceae</taxon>
        <taxon>Pseudomonas</taxon>
    </lineage>
</organism>
<gene>
    <name evidence="2" type="ORF">H0H12_18910</name>
</gene>
<dbReference type="InterPro" id="IPR000120">
    <property type="entry name" value="Amidase"/>
</dbReference>
<evidence type="ECO:0000259" key="1">
    <source>
        <dbReference type="Pfam" id="PF01425"/>
    </source>
</evidence>
<sequence length="452" mass="47319">MLADAHSLAQRFADGTTDPVAALENALLRAERVPEAFITLCEERALREAAAAKARWQAGQPLSPFDGVPVAWKDLYDLAGCVTTAGAKVRLHDQPASRDCSLATMLSRAGMVSIGKTNLSELAYSGLGLNPHFGTPANISFVGEVRAPGGSSSGSAIAVAQGCAPIGMSTDTAGSIRVPAAFNGLVGYRSSAKRYSFEGVTPLASSLDSLGPITHSVRDAIVVDNLLLGDQNGMPLDTSGLPAAGLKLCVDIDLLDDSRIQPEVRANLLAALDRLAAAGAVVERKKVKAFEQALDVIEQIGWLGSAEAFAYYQALLDSTDAEQLDPRVRKRLEAARAFPASKQVRLYQAAEALKAQIARELDGAFLVTPTVGHVAPLLAPLEEDANLFVATNLATLRLTMPGSMLDMPGIALPSGTGEAGLPTSLLLSSVSGNDKELLRAGLAIEPYVRGVN</sequence>
<name>A0A7D6A236_PSEPU</name>
<keyword evidence="2" id="KW-0378">Hydrolase</keyword>
<protein>
    <submittedName>
        <fullName evidence="2">Amidase</fullName>
        <ecNumber evidence="2">3.5.1.4</ecNumber>
    </submittedName>
</protein>
<dbReference type="AlphaFoldDB" id="A0A7D6A236"/>
<dbReference type="EMBL" id="CP059052">
    <property type="protein sequence ID" value="QLJ12524.1"/>
    <property type="molecule type" value="Genomic_DNA"/>
</dbReference>
<accession>A0A7D6A236</accession>